<comment type="caution">
    <text evidence="3">The sequence shown here is derived from an EMBL/GenBank/DDBJ whole genome shotgun (WGS) entry which is preliminary data.</text>
</comment>
<dbReference type="SUPFAM" id="SSF53067">
    <property type="entry name" value="Actin-like ATPase domain"/>
    <property type="match status" value="2"/>
</dbReference>
<dbReference type="FunFam" id="3.30.420.40:FF:000191">
    <property type="entry name" value="Retrograde regulation protein 2"/>
    <property type="match status" value="1"/>
</dbReference>
<dbReference type="InterPro" id="IPR057512">
    <property type="entry name" value="RTG2_C"/>
</dbReference>
<dbReference type="PANTHER" id="PTHR30005">
    <property type="entry name" value="EXOPOLYPHOSPHATASE"/>
    <property type="match status" value="1"/>
</dbReference>
<dbReference type="InterPro" id="IPR043129">
    <property type="entry name" value="ATPase_NBD"/>
</dbReference>
<protein>
    <submittedName>
        <fullName evidence="3">Ppx/GppA phosphatase family-domain-containing protein</fullName>
    </submittedName>
</protein>
<proteinExistence type="predicted"/>
<dbReference type="AlphaFoldDB" id="A0A397T0H2"/>
<dbReference type="InterPro" id="IPR050273">
    <property type="entry name" value="GppA/Ppx_hydrolase"/>
</dbReference>
<dbReference type="Gene3D" id="1.10.3210.10">
    <property type="entry name" value="Hypothetical protein af1432"/>
    <property type="match status" value="1"/>
</dbReference>
<keyword evidence="4" id="KW-1185">Reference proteome</keyword>
<evidence type="ECO:0000313" key="4">
    <source>
        <dbReference type="Proteomes" id="UP000265703"/>
    </source>
</evidence>
<feature type="domain" description="RTG2 C-terminal" evidence="2">
    <location>
        <begin position="433"/>
        <end position="511"/>
    </location>
</feature>
<name>A0A397T0H2_9GLOM</name>
<organism evidence="3 4">
    <name type="scientific">Glomus cerebriforme</name>
    <dbReference type="NCBI Taxonomy" id="658196"/>
    <lineage>
        <taxon>Eukaryota</taxon>
        <taxon>Fungi</taxon>
        <taxon>Fungi incertae sedis</taxon>
        <taxon>Mucoromycota</taxon>
        <taxon>Glomeromycotina</taxon>
        <taxon>Glomeromycetes</taxon>
        <taxon>Glomerales</taxon>
        <taxon>Glomeraceae</taxon>
        <taxon>Glomus</taxon>
    </lineage>
</organism>
<dbReference type="Pfam" id="PF02541">
    <property type="entry name" value="Ppx-GppA"/>
    <property type="match status" value="1"/>
</dbReference>
<dbReference type="InterPro" id="IPR003695">
    <property type="entry name" value="Ppx_GppA_N"/>
</dbReference>
<evidence type="ECO:0000313" key="3">
    <source>
        <dbReference type="EMBL" id="RIA91970.1"/>
    </source>
</evidence>
<feature type="domain" description="Ppx/GppA phosphatase N-terminal" evidence="1">
    <location>
        <begin position="86"/>
        <end position="389"/>
    </location>
</feature>
<dbReference type="EMBL" id="QKYT01000138">
    <property type="protein sequence ID" value="RIA91970.1"/>
    <property type="molecule type" value="Genomic_DNA"/>
</dbReference>
<evidence type="ECO:0000259" key="1">
    <source>
        <dbReference type="Pfam" id="PF02541"/>
    </source>
</evidence>
<reference evidence="3 4" key="1">
    <citation type="submission" date="2018-06" db="EMBL/GenBank/DDBJ databases">
        <title>Comparative genomics reveals the genomic features of Rhizophagus irregularis, R. cerebriforme, R. diaphanum and Gigaspora rosea, and their symbiotic lifestyle signature.</title>
        <authorList>
            <person name="Morin E."/>
            <person name="San Clemente H."/>
            <person name="Chen E.C.H."/>
            <person name="De La Providencia I."/>
            <person name="Hainaut M."/>
            <person name="Kuo A."/>
            <person name="Kohler A."/>
            <person name="Murat C."/>
            <person name="Tang N."/>
            <person name="Roy S."/>
            <person name="Loubradou J."/>
            <person name="Henrissat B."/>
            <person name="Grigoriev I.V."/>
            <person name="Corradi N."/>
            <person name="Roux C."/>
            <person name="Martin F.M."/>
        </authorList>
    </citation>
    <scope>NUCLEOTIDE SEQUENCE [LARGE SCALE GENOMIC DNA]</scope>
    <source>
        <strain evidence="3 4">DAOM 227022</strain>
    </source>
</reference>
<dbReference type="Pfam" id="PF23566">
    <property type="entry name" value="RTG2_C"/>
    <property type="match status" value="1"/>
</dbReference>
<dbReference type="GO" id="GO:0006357">
    <property type="term" value="P:regulation of transcription by RNA polymerase II"/>
    <property type="evidence" value="ECO:0007669"/>
    <property type="project" value="TreeGrafter"/>
</dbReference>
<dbReference type="Proteomes" id="UP000265703">
    <property type="component" value="Unassembled WGS sequence"/>
</dbReference>
<accession>A0A397T0H2</accession>
<dbReference type="OrthoDB" id="2014654at2759"/>
<dbReference type="Gene3D" id="3.30.420.150">
    <property type="entry name" value="Exopolyphosphatase. Domain 2"/>
    <property type="match status" value="1"/>
</dbReference>
<dbReference type="STRING" id="658196.A0A397T0H2"/>
<sequence>MPNSLIPLSKCILTPSYVWLSSLAVWLGKNLLAQSHANKNWGGIGVIDIGSNGIRFGLVSSLTRHLPVVYEERAPISLFEAQHSGSKSDERTNIPEEVIVDVENSLKRFKYIAHHYQIDCNNVHVIATEATRTAPNSSHFIERIKNSTGWKIELLSKEIEAKISGMGVVATYYGVEGLVMDMGGGSVELNYVKHRPQETDQEISMSKDPINLPYGAAALTKLLEKHDTPEKRDTLFKQIVKDLKEGFEKLNAPTDIKSKDGSFTIYMNGGGFKSLGYLSMSETEVANKSTNGKSSYPISIINGYSTSAEELAKIVKRIAPSHDVNIVESAEVGDLFPMGNPFRISKRRAKLLPASAFLFEAILEVCKVQYVYFCEGGVRHGYCFNKLQKSIWSVDPLESFIKSHSLQPKYLTKAHHNQLLANVKKAIPSVAYDILDSDIPPETSSKMPKRLERLLPNLIYLAYWSMHFAKEARPITAFQLSLTGGPLANAPGLTHTDRAIIAWCLMYRYHEDGSGSKSGGVEKDISIMAPGIFDSVKKLIPGGKDGRTICEIVGKLIGFAILCYPVDVSDKLGISNISSIFKSGSKTIEKQSTIFELSEEGHEININDTEITKKSKKNYKIFLNLMDESVYDQAKVSLINNSLVKKSSEKLEKKYTLRGKRKKEKGRAAMVATNIDETTTSEKDNSVEIDIQVKRNLSKAVKEKKIKS</sequence>
<evidence type="ECO:0000259" key="2">
    <source>
        <dbReference type="Pfam" id="PF23566"/>
    </source>
</evidence>
<gene>
    <name evidence="3" type="ORF">C1645_875101</name>
</gene>
<dbReference type="Gene3D" id="3.30.420.40">
    <property type="match status" value="1"/>
</dbReference>
<dbReference type="PANTHER" id="PTHR30005:SF0">
    <property type="entry name" value="RETROGRADE REGULATION PROTEIN 2"/>
    <property type="match status" value="1"/>
</dbReference>